<comment type="caution">
    <text evidence="1">The sequence shown here is derived from an EMBL/GenBank/DDBJ whole genome shotgun (WGS) entry which is preliminary data.</text>
</comment>
<keyword evidence="2" id="KW-1185">Reference proteome</keyword>
<accession>A0ABV3PA04</accession>
<dbReference type="Proteomes" id="UP001555826">
    <property type="component" value="Unassembled WGS sequence"/>
</dbReference>
<reference evidence="1 2" key="1">
    <citation type="submission" date="2024-07" db="EMBL/GenBank/DDBJ databases">
        <authorList>
            <person name="Thanompreechachai J."/>
            <person name="Duangmal K."/>
        </authorList>
    </citation>
    <scope>NUCLEOTIDE SEQUENCE [LARGE SCALE GENOMIC DNA]</scope>
    <source>
        <strain evidence="1 2">KCTC 19886</strain>
    </source>
</reference>
<gene>
    <name evidence="1" type="ORF">AB1207_16440</name>
</gene>
<dbReference type="EMBL" id="JBFNQN010000011">
    <property type="protein sequence ID" value="MEW9266342.1"/>
    <property type="molecule type" value="Genomic_DNA"/>
</dbReference>
<organism evidence="1 2">
    <name type="scientific">Kineococcus endophyticus</name>
    <dbReference type="NCBI Taxonomy" id="1181883"/>
    <lineage>
        <taxon>Bacteria</taxon>
        <taxon>Bacillati</taxon>
        <taxon>Actinomycetota</taxon>
        <taxon>Actinomycetes</taxon>
        <taxon>Kineosporiales</taxon>
        <taxon>Kineosporiaceae</taxon>
        <taxon>Kineococcus</taxon>
    </lineage>
</organism>
<protein>
    <submittedName>
        <fullName evidence="1">DUF3626 domain-containing protein</fullName>
    </submittedName>
</protein>
<evidence type="ECO:0000313" key="2">
    <source>
        <dbReference type="Proteomes" id="UP001555826"/>
    </source>
</evidence>
<sequence>MEEPDGDRAARAIAHVRARARGGPLPPDVRVTVHFHPDRPAGVDRSGQPRTTLEAIAADGVHLSQFATGTSGGGLTAHPGGDRWVWESRLFGGAYDDAPPRERPVYGSLDHRHLPAGGSVRFGSAHLRLRAEVLRRTTSCWPDSAFHPVDVGTADRCDLLGLADAARGADPPADPLDDYVEAHVHGPLLIARDVEALVLDPSFRGPAVPGVPVERHAGFALRRSDFTRPEIVAYRGPDVAAAGAELAARSGGTLDPAGIGAAAWAGERAGGVDGQTLKRVWHCLARFGFRG</sequence>
<name>A0ABV3PA04_9ACTN</name>
<evidence type="ECO:0000313" key="1">
    <source>
        <dbReference type="EMBL" id="MEW9266342.1"/>
    </source>
</evidence>
<dbReference type="InterPro" id="IPR022074">
    <property type="entry name" value="DUF3626"/>
</dbReference>
<dbReference type="Pfam" id="PF12294">
    <property type="entry name" value="DUF3626"/>
    <property type="match status" value="2"/>
</dbReference>
<dbReference type="RefSeq" id="WP_367639468.1">
    <property type="nucleotide sequence ID" value="NZ_JBFNQN010000011.1"/>
</dbReference>
<proteinExistence type="predicted"/>